<organism evidence="9 12">
    <name type="scientific">Donghicola mangrovi</name>
    <dbReference type="NCBI Taxonomy" id="2729614"/>
    <lineage>
        <taxon>Bacteria</taxon>
        <taxon>Pseudomonadati</taxon>
        <taxon>Pseudomonadota</taxon>
        <taxon>Alphaproteobacteria</taxon>
        <taxon>Rhodobacterales</taxon>
        <taxon>Roseobacteraceae</taxon>
        <taxon>Donghicola</taxon>
    </lineage>
</organism>
<keyword evidence="4" id="KW-0630">Potassium</keyword>
<keyword evidence="5" id="KW-0520">NAD</keyword>
<sequence>MKVIICGAGQVGWQIARHLSGELNDVTVVDSNPDLVRRATDTLDVQGVAGFASYPDVLERAGARDADMIIAATHSDEVNMVTCQVAHSVFDIPRKIARLRAQSYLTAIYSDLYRREHLPIDVVISPEREVAAAALQRLSAPDTFDTEVFFDGRARLLGIIADEDCPVLNTPLRQLTDLFSTLRATVVGIRRDGTLWAPEAGDQIFAGDQIYLFSYDEDVNRCMEIFGKTPRKQERVVLVGGGNVGLAVAKELENSKTRIRLKVIEKNRKVAEKAADALERTIVLHGDGLDAGILQEANIQRADAVLCVTDDDKTNMLAATRAKSLGCPMSIALINDPTLLPMIEPLGIDAFINPRATTVSSILRHIRHGRVRNVYSIGDAEAEVIEAQVLSTCPMAGNPVGSIEFPEGVLLGGIMRGGRYIRPRGDTIIEEGDIVALFALTKDVPEVERLLQVSIDYF</sequence>
<dbReference type="EMBL" id="JABCJD010000004">
    <property type="protein sequence ID" value="NVO27854.1"/>
    <property type="molecule type" value="Genomic_DNA"/>
</dbReference>
<keyword evidence="3" id="KW-0633">Potassium transport</keyword>
<feature type="domain" description="RCK C-terminal" evidence="8">
    <location>
        <begin position="144"/>
        <end position="228"/>
    </location>
</feature>
<evidence type="ECO:0000313" key="10">
    <source>
        <dbReference type="EMBL" id="NVO27854.1"/>
    </source>
</evidence>
<dbReference type="SUPFAM" id="SSF51735">
    <property type="entry name" value="NAD(P)-binding Rossmann-fold domains"/>
    <property type="match status" value="2"/>
</dbReference>
<evidence type="ECO:0000256" key="2">
    <source>
        <dbReference type="ARBA" id="ARBA00022448"/>
    </source>
</evidence>
<dbReference type="Gene3D" id="3.30.70.1450">
    <property type="entry name" value="Regulator of K+ conductance, C-terminal domain"/>
    <property type="match status" value="2"/>
</dbReference>
<dbReference type="GO" id="GO:0015079">
    <property type="term" value="F:potassium ion transmembrane transporter activity"/>
    <property type="evidence" value="ECO:0007669"/>
    <property type="project" value="InterPro"/>
</dbReference>
<name>A0A850Q7C9_9RHOB</name>
<evidence type="ECO:0000256" key="1">
    <source>
        <dbReference type="ARBA" id="ARBA00017378"/>
    </source>
</evidence>
<dbReference type="Proteomes" id="UP000592216">
    <property type="component" value="Unassembled WGS sequence"/>
</dbReference>
<dbReference type="InterPro" id="IPR036291">
    <property type="entry name" value="NAD(P)-bd_dom_sf"/>
</dbReference>
<evidence type="ECO:0000259" key="7">
    <source>
        <dbReference type="PROSITE" id="PS51201"/>
    </source>
</evidence>
<dbReference type="PANTHER" id="PTHR43833:SF5">
    <property type="entry name" value="TRK SYSTEM POTASSIUM UPTAKE PROTEIN TRKA"/>
    <property type="match status" value="1"/>
</dbReference>
<keyword evidence="6" id="KW-0406">Ion transport</keyword>
<keyword evidence="2" id="KW-0813">Transport</keyword>
<dbReference type="EMBL" id="JABCJE010000002">
    <property type="protein sequence ID" value="NVO22908.1"/>
    <property type="molecule type" value="Genomic_DNA"/>
</dbReference>
<dbReference type="NCBIfam" id="NF007032">
    <property type="entry name" value="PRK09496.1-4"/>
    <property type="match status" value="1"/>
</dbReference>
<dbReference type="Gene3D" id="3.40.50.720">
    <property type="entry name" value="NAD(P)-binding Rossmann-like Domain"/>
    <property type="match status" value="2"/>
</dbReference>
<dbReference type="InterPro" id="IPR036721">
    <property type="entry name" value="RCK_C_sf"/>
</dbReference>
<evidence type="ECO:0000256" key="6">
    <source>
        <dbReference type="ARBA" id="ARBA00023065"/>
    </source>
</evidence>
<dbReference type="Pfam" id="PF02080">
    <property type="entry name" value="TrkA_C"/>
    <property type="match status" value="1"/>
</dbReference>
<dbReference type="SUPFAM" id="SSF116726">
    <property type="entry name" value="TrkA C-terminal domain-like"/>
    <property type="match status" value="2"/>
</dbReference>
<comment type="caution">
    <text evidence="9">The sequence shown here is derived from an EMBL/GenBank/DDBJ whole genome shotgun (WGS) entry which is preliminary data.</text>
</comment>
<dbReference type="GO" id="GO:0005886">
    <property type="term" value="C:plasma membrane"/>
    <property type="evidence" value="ECO:0007669"/>
    <property type="project" value="InterPro"/>
</dbReference>
<dbReference type="PROSITE" id="PS51201">
    <property type="entry name" value="RCK_N"/>
    <property type="match status" value="2"/>
</dbReference>
<proteinExistence type="predicted"/>
<dbReference type="Pfam" id="PF02254">
    <property type="entry name" value="TrkA_N"/>
    <property type="match status" value="2"/>
</dbReference>
<dbReference type="RefSeq" id="WP_176854255.1">
    <property type="nucleotide sequence ID" value="NZ_JABCJD010000004.1"/>
</dbReference>
<dbReference type="PANTHER" id="PTHR43833">
    <property type="entry name" value="POTASSIUM CHANNEL PROTEIN 2-RELATED-RELATED"/>
    <property type="match status" value="1"/>
</dbReference>
<dbReference type="PRINTS" id="PR00335">
    <property type="entry name" value="KUPTAKETRKA"/>
</dbReference>
<dbReference type="InterPro" id="IPR006036">
    <property type="entry name" value="K_uptake_TrkA"/>
</dbReference>
<dbReference type="PROSITE" id="PS51202">
    <property type="entry name" value="RCK_C"/>
    <property type="match status" value="2"/>
</dbReference>
<dbReference type="AlphaFoldDB" id="A0A850Q7C9"/>
<accession>A0A850Q7C9</accession>
<feature type="domain" description="RCK N-terminal" evidence="7">
    <location>
        <begin position="233"/>
        <end position="352"/>
    </location>
</feature>
<evidence type="ECO:0000256" key="3">
    <source>
        <dbReference type="ARBA" id="ARBA00022538"/>
    </source>
</evidence>
<evidence type="ECO:0000313" key="11">
    <source>
        <dbReference type="Proteomes" id="UP000523601"/>
    </source>
</evidence>
<dbReference type="NCBIfam" id="NF007039">
    <property type="entry name" value="PRK09496.3-2"/>
    <property type="match status" value="1"/>
</dbReference>
<evidence type="ECO:0000256" key="4">
    <source>
        <dbReference type="ARBA" id="ARBA00022958"/>
    </source>
</evidence>
<keyword evidence="11" id="KW-1185">Reference proteome</keyword>
<protein>
    <recommendedName>
        <fullName evidence="1">Trk system potassium uptake protein TrkA</fullName>
    </recommendedName>
</protein>
<gene>
    <name evidence="9" type="primary">trkA</name>
    <name evidence="10" type="ORF">HJ526_10520</name>
    <name evidence="9" type="ORF">HJ536_06005</name>
</gene>
<evidence type="ECO:0000313" key="9">
    <source>
        <dbReference type="EMBL" id="NVO22908.1"/>
    </source>
</evidence>
<feature type="domain" description="RCK C-terminal" evidence="8">
    <location>
        <begin position="372"/>
        <end position="453"/>
    </location>
</feature>
<evidence type="ECO:0000313" key="12">
    <source>
        <dbReference type="Proteomes" id="UP000592216"/>
    </source>
</evidence>
<dbReference type="InterPro" id="IPR050721">
    <property type="entry name" value="Trk_Ktr_HKT_K-transport"/>
</dbReference>
<reference evidence="11 12" key="1">
    <citation type="submission" date="2020-04" db="EMBL/GenBank/DDBJ databases">
        <title>Donghicola sp., a member of the Rhodobacteraceae family isolated from mangrove forest in Thailand.</title>
        <authorList>
            <person name="Charoenyingcharoen P."/>
            <person name="Yukphan P."/>
        </authorList>
    </citation>
    <scope>NUCLEOTIDE SEQUENCE [LARGE SCALE GENOMIC DNA]</scope>
    <source>
        <strain evidence="9 12">B5-SW-15</strain>
        <strain evidence="10 11">C2-DW-16</strain>
    </source>
</reference>
<dbReference type="Proteomes" id="UP000523601">
    <property type="component" value="Unassembled WGS sequence"/>
</dbReference>
<feature type="domain" description="RCK N-terminal" evidence="7">
    <location>
        <begin position="1"/>
        <end position="124"/>
    </location>
</feature>
<dbReference type="NCBIfam" id="NF007031">
    <property type="entry name" value="PRK09496.1-2"/>
    <property type="match status" value="1"/>
</dbReference>
<evidence type="ECO:0000256" key="5">
    <source>
        <dbReference type="ARBA" id="ARBA00023027"/>
    </source>
</evidence>
<dbReference type="InterPro" id="IPR003148">
    <property type="entry name" value="RCK_N"/>
</dbReference>
<dbReference type="InterPro" id="IPR006037">
    <property type="entry name" value="RCK_C"/>
</dbReference>
<evidence type="ECO:0000259" key="8">
    <source>
        <dbReference type="PROSITE" id="PS51202"/>
    </source>
</evidence>